<evidence type="ECO:0000256" key="1">
    <source>
        <dbReference type="SAM" id="MobiDB-lite"/>
    </source>
</evidence>
<dbReference type="RefSeq" id="XP_007408728.1">
    <property type="nucleotide sequence ID" value="XM_007408666.1"/>
</dbReference>
<evidence type="ECO:0000313" key="3">
    <source>
        <dbReference type="Proteomes" id="UP000001072"/>
    </source>
</evidence>
<dbReference type="EMBL" id="GL883102">
    <property type="protein sequence ID" value="EGG07963.1"/>
    <property type="molecule type" value="Genomic_DNA"/>
</dbReference>
<dbReference type="GeneID" id="18931867"/>
<dbReference type="OrthoDB" id="2513233at2759"/>
<feature type="region of interest" description="Disordered" evidence="1">
    <location>
        <begin position="294"/>
        <end position="328"/>
    </location>
</feature>
<keyword evidence="3" id="KW-1185">Reference proteome</keyword>
<accession>F4RI88</accession>
<dbReference type="KEGG" id="mlr:MELLADRAFT_71594"/>
<feature type="compositionally biased region" description="Acidic residues" evidence="1">
    <location>
        <begin position="543"/>
        <end position="577"/>
    </location>
</feature>
<dbReference type="Proteomes" id="UP000001072">
    <property type="component" value="Unassembled WGS sequence"/>
</dbReference>
<gene>
    <name evidence="2" type="ORF">MELLADRAFT_71594</name>
</gene>
<sequence length="666" mass="75278">MNSVFDNQFSISQSENESQLLSTYSQPTLSNLISSITNLVIKANQDYNHQTLNSLISLQETNRSKTGLFGSSPYLNLGSSSIQDDLPSCFKFYLSISTTSPKSIISPLLNLFKSESNQIIQNPNRITRIRLSFNRELQLDSIKLDSDLISNLDHHSLSHSIPMTQTSIIKIEEIKVLHERLSSDDLDQSFISRLVVLLCLPFFSMVIKLIQFTSNYMTSFETLPYKLGQFLMKFSHRTVAQAENKANQHRIMEKEFLRVIKSELERLFIPPDASNTASFNLGLSSASFSVSPPDLYSPSRGSQDVQSHLLGTAREPSSSEPRSKAEDGFGVLSDADKSLGRAIEEPVPCFCLKNVKFGQLLHTFTICLIFQLYWTSVNMISRLELAITQYAYRFVLWINPNQRRHSASSSASHNSPRPKEISNKPFRISQSINSPLPSSIMKPTADNFQNSIPIPGRVIRNVSWDNGSILGYPGVSNNTDQEMMVGKIPHLHRKDSKVLPKSPKPILTHASKNNHPKIEKIQFGHQSSLNKMANEVLGKASDDQEEEDEDEEADDKEEDRDVEDEEEDQEEESEDELSVVINEYEYNEERSPTPSPEDSMKFPITPEITQTGQTFKDVESLDSLEKFPSRLFKESDLLIQSSKALEMMRVQENIGSSRIETGEYHS</sequence>
<dbReference type="HOGENOM" id="CLU_412235_0_0_1"/>
<reference evidence="3" key="1">
    <citation type="journal article" date="2011" name="Proc. Natl. Acad. Sci. U.S.A.">
        <title>Obligate biotrophy features unraveled by the genomic analysis of rust fungi.</title>
        <authorList>
            <person name="Duplessis S."/>
            <person name="Cuomo C.A."/>
            <person name="Lin Y.-C."/>
            <person name="Aerts A."/>
            <person name="Tisserant E."/>
            <person name="Veneault-Fourrey C."/>
            <person name="Joly D.L."/>
            <person name="Hacquard S."/>
            <person name="Amselem J."/>
            <person name="Cantarel B.L."/>
            <person name="Chiu R."/>
            <person name="Coutinho P.M."/>
            <person name="Feau N."/>
            <person name="Field M."/>
            <person name="Frey P."/>
            <person name="Gelhaye E."/>
            <person name="Goldberg J."/>
            <person name="Grabherr M.G."/>
            <person name="Kodira C.D."/>
            <person name="Kohler A."/>
            <person name="Kuees U."/>
            <person name="Lindquist E.A."/>
            <person name="Lucas S.M."/>
            <person name="Mago R."/>
            <person name="Mauceli E."/>
            <person name="Morin E."/>
            <person name="Murat C."/>
            <person name="Pangilinan J.L."/>
            <person name="Park R."/>
            <person name="Pearson M."/>
            <person name="Quesneville H."/>
            <person name="Rouhier N."/>
            <person name="Sakthikumar S."/>
            <person name="Salamov A.A."/>
            <person name="Schmutz J."/>
            <person name="Selles B."/>
            <person name="Shapiro H."/>
            <person name="Tanguay P."/>
            <person name="Tuskan G.A."/>
            <person name="Henrissat B."/>
            <person name="Van de Peer Y."/>
            <person name="Rouze P."/>
            <person name="Ellis J.G."/>
            <person name="Dodds P.N."/>
            <person name="Schein J.E."/>
            <person name="Zhong S."/>
            <person name="Hamelin R.C."/>
            <person name="Grigoriev I.V."/>
            <person name="Szabo L.J."/>
            <person name="Martin F."/>
        </authorList>
    </citation>
    <scope>NUCLEOTIDE SEQUENCE [LARGE SCALE GENOMIC DNA]</scope>
    <source>
        <strain evidence="3">98AG31 / pathotype 3-4-7</strain>
    </source>
</reference>
<dbReference type="AlphaFoldDB" id="F4RI88"/>
<evidence type="ECO:0000313" key="2">
    <source>
        <dbReference type="EMBL" id="EGG07963.1"/>
    </source>
</evidence>
<feature type="region of interest" description="Disordered" evidence="1">
    <location>
        <begin position="492"/>
        <end position="518"/>
    </location>
</feature>
<protein>
    <submittedName>
        <fullName evidence="2">Uncharacterized protein</fullName>
    </submittedName>
</protein>
<feature type="region of interest" description="Disordered" evidence="1">
    <location>
        <begin position="405"/>
        <end position="425"/>
    </location>
</feature>
<dbReference type="VEuPathDB" id="FungiDB:MELLADRAFT_71594"/>
<feature type="region of interest" description="Disordered" evidence="1">
    <location>
        <begin position="538"/>
        <end position="614"/>
    </location>
</feature>
<dbReference type="InParanoid" id="F4RI88"/>
<proteinExistence type="predicted"/>
<name>F4RI88_MELLP</name>
<organism evidence="3">
    <name type="scientific">Melampsora larici-populina (strain 98AG31 / pathotype 3-4-7)</name>
    <name type="common">Poplar leaf rust fungus</name>
    <dbReference type="NCBI Taxonomy" id="747676"/>
    <lineage>
        <taxon>Eukaryota</taxon>
        <taxon>Fungi</taxon>
        <taxon>Dikarya</taxon>
        <taxon>Basidiomycota</taxon>
        <taxon>Pucciniomycotina</taxon>
        <taxon>Pucciniomycetes</taxon>
        <taxon>Pucciniales</taxon>
        <taxon>Melampsoraceae</taxon>
        <taxon>Melampsora</taxon>
    </lineage>
</organism>